<dbReference type="InterPro" id="IPR000836">
    <property type="entry name" value="PRTase_dom"/>
</dbReference>
<dbReference type="NCBIfam" id="TIGR01251">
    <property type="entry name" value="ribP_PPkin"/>
    <property type="match status" value="1"/>
</dbReference>
<dbReference type="GO" id="GO:0004749">
    <property type="term" value="F:ribose phosphate diphosphokinase activity"/>
    <property type="evidence" value="ECO:0007669"/>
    <property type="project" value="UniProtKB-EC"/>
</dbReference>
<evidence type="ECO:0000256" key="9">
    <source>
        <dbReference type="ARBA" id="ARBA00022777"/>
    </source>
</evidence>
<evidence type="ECO:0000256" key="3">
    <source>
        <dbReference type="ARBA" id="ARBA00006478"/>
    </source>
</evidence>
<dbReference type="AlphaFoldDB" id="A0A9N8H6M4"/>
<gene>
    <name evidence="17" type="ORF">SEMRO_151_G069300.1</name>
</gene>
<proteinExistence type="inferred from homology"/>
<evidence type="ECO:0000259" key="16">
    <source>
        <dbReference type="Pfam" id="PF13793"/>
    </source>
</evidence>
<evidence type="ECO:0000256" key="7">
    <source>
        <dbReference type="ARBA" id="ARBA00022727"/>
    </source>
</evidence>
<organism evidence="17 18">
    <name type="scientific">Seminavis robusta</name>
    <dbReference type="NCBI Taxonomy" id="568900"/>
    <lineage>
        <taxon>Eukaryota</taxon>
        <taxon>Sar</taxon>
        <taxon>Stramenopiles</taxon>
        <taxon>Ochrophyta</taxon>
        <taxon>Bacillariophyta</taxon>
        <taxon>Bacillariophyceae</taxon>
        <taxon>Bacillariophycidae</taxon>
        <taxon>Naviculales</taxon>
        <taxon>Naviculaceae</taxon>
        <taxon>Seminavis</taxon>
    </lineage>
</organism>
<dbReference type="GO" id="GO:0005524">
    <property type="term" value="F:ATP binding"/>
    <property type="evidence" value="ECO:0007669"/>
    <property type="project" value="UniProtKB-KW"/>
</dbReference>
<sequence length="526" mass="56631">MRSISALSRRLRLSTSVLKGSRSVEPFRALPVCSVAQGNDGGRRSRPGSLRATWAGAAALMGAGAVVTACDASIDQEFEPTYHKNMKDPMTIYAKNAIRRETEAQDQEPQQKDKGGEDNQQKQEDVKEDLAPQQTLQATSQKSITQPVTVKNPPGAQDEAATELVSAQATSASSALDASLAPIQPPQMTAAEVRIEEKTRKAKQHSGGLKIFSGNGNMSLALEIAKNLGINLGKATVGRFADGEVNVVIHENVRGKDVYVIQPTCTPVNDNLMELLLMVSTLRRASARRITVVIPYYGYARQDRKMQARVPISAADVARLMEAMGVDRVIAVDLHCGQIQGFFGPRVPVDNLDGGIVGLDYFGSKDLHNPVVVSPDAGGVYRAKKFKEGLEQKYDMQDIGLAMIVKQRARAGSVDQMDLVGDVKDCDCIMVDDMIDTAGTLCKAADVLVASGARRVFAFASHGLLSGPGNDRIAHSKMEEVVILNTIPTSPQRAANEKLTELSVAPLLAQAIFNIHAKKSISALFK</sequence>
<comment type="catalytic activity">
    <reaction evidence="14">
        <text>D-ribose 5-phosphate + ATP = 5-phospho-alpha-D-ribose 1-diphosphate + AMP + H(+)</text>
        <dbReference type="Rhea" id="RHEA:15609"/>
        <dbReference type="ChEBI" id="CHEBI:15378"/>
        <dbReference type="ChEBI" id="CHEBI:30616"/>
        <dbReference type="ChEBI" id="CHEBI:58017"/>
        <dbReference type="ChEBI" id="CHEBI:78346"/>
        <dbReference type="ChEBI" id="CHEBI:456215"/>
        <dbReference type="EC" id="2.7.6.1"/>
    </reaction>
</comment>
<keyword evidence="10" id="KW-0067">ATP-binding</keyword>
<comment type="similarity">
    <text evidence="3">Belongs to the ribose-phosphate pyrophosphokinase family.</text>
</comment>
<dbReference type="GO" id="GO:0000287">
    <property type="term" value="F:magnesium ion binding"/>
    <property type="evidence" value="ECO:0007669"/>
    <property type="project" value="InterPro"/>
</dbReference>
<dbReference type="InterPro" id="IPR037515">
    <property type="entry name" value="Rib-P_diPkinase_bac"/>
</dbReference>
<reference evidence="17" key="1">
    <citation type="submission" date="2020-06" db="EMBL/GenBank/DDBJ databases">
        <authorList>
            <consortium name="Plant Systems Biology data submission"/>
        </authorList>
    </citation>
    <scope>NUCLEOTIDE SEQUENCE</scope>
    <source>
        <strain evidence="17">D6</strain>
    </source>
</reference>
<dbReference type="InterPro" id="IPR029099">
    <property type="entry name" value="Pribosyltran_N"/>
</dbReference>
<evidence type="ECO:0000256" key="2">
    <source>
        <dbReference type="ARBA" id="ARBA00004996"/>
    </source>
</evidence>
<keyword evidence="11" id="KW-0460">Magnesium</keyword>
<evidence type="ECO:0000256" key="15">
    <source>
        <dbReference type="SAM" id="MobiDB-lite"/>
    </source>
</evidence>
<dbReference type="Pfam" id="PF13793">
    <property type="entry name" value="Pribosyltran_N"/>
    <property type="match status" value="1"/>
</dbReference>
<evidence type="ECO:0000256" key="14">
    <source>
        <dbReference type="ARBA" id="ARBA00049535"/>
    </source>
</evidence>
<comment type="caution">
    <text evidence="17">The sequence shown here is derived from an EMBL/GenBank/DDBJ whole genome shotgun (WGS) entry which is preliminary data.</text>
</comment>
<evidence type="ECO:0000256" key="6">
    <source>
        <dbReference type="ARBA" id="ARBA00022723"/>
    </source>
</evidence>
<evidence type="ECO:0000256" key="12">
    <source>
        <dbReference type="ARBA" id="ARBA00040333"/>
    </source>
</evidence>
<dbReference type="PANTHER" id="PTHR10210:SF32">
    <property type="entry name" value="RIBOSE-PHOSPHATE PYROPHOSPHOKINASE 2"/>
    <property type="match status" value="1"/>
</dbReference>
<comment type="cofactor">
    <cofactor evidence="1">
        <name>Mg(2+)</name>
        <dbReference type="ChEBI" id="CHEBI:18420"/>
    </cofactor>
</comment>
<keyword evidence="9" id="KW-0418">Kinase</keyword>
<dbReference type="HAMAP" id="MF_00583_B">
    <property type="entry name" value="RibP_PPkinase_B"/>
    <property type="match status" value="1"/>
</dbReference>
<feature type="compositionally biased region" description="Basic and acidic residues" evidence="15">
    <location>
        <begin position="102"/>
        <end position="130"/>
    </location>
</feature>
<dbReference type="GO" id="GO:0005737">
    <property type="term" value="C:cytoplasm"/>
    <property type="evidence" value="ECO:0007669"/>
    <property type="project" value="TreeGrafter"/>
</dbReference>
<dbReference type="GO" id="GO:0016301">
    <property type="term" value="F:kinase activity"/>
    <property type="evidence" value="ECO:0007669"/>
    <property type="project" value="UniProtKB-KW"/>
</dbReference>
<feature type="compositionally biased region" description="Polar residues" evidence="15">
    <location>
        <begin position="132"/>
        <end position="149"/>
    </location>
</feature>
<evidence type="ECO:0000256" key="8">
    <source>
        <dbReference type="ARBA" id="ARBA00022741"/>
    </source>
</evidence>
<accession>A0A9N8H6M4</accession>
<dbReference type="NCBIfam" id="NF002320">
    <property type="entry name" value="PRK01259.1"/>
    <property type="match status" value="1"/>
</dbReference>
<feature type="region of interest" description="Disordered" evidence="15">
    <location>
        <begin position="102"/>
        <end position="164"/>
    </location>
</feature>
<dbReference type="FunFam" id="3.40.50.2020:FF:000001">
    <property type="entry name" value="Ribose-phosphate pyrophosphokinase"/>
    <property type="match status" value="1"/>
</dbReference>
<keyword evidence="5" id="KW-0808">Transferase</keyword>
<dbReference type="SUPFAM" id="SSF53271">
    <property type="entry name" value="PRTase-like"/>
    <property type="match status" value="1"/>
</dbReference>
<dbReference type="OrthoDB" id="413572at2759"/>
<protein>
    <recommendedName>
        <fullName evidence="12">Ribose-phosphate pyrophosphokinase 2</fullName>
        <ecNumber evidence="4">2.7.6.1</ecNumber>
    </recommendedName>
    <alternativeName>
        <fullName evidence="13">Phosphoribosyl pyrophosphate synthase II</fullName>
    </alternativeName>
</protein>
<dbReference type="InterPro" id="IPR005946">
    <property type="entry name" value="Rib-P_diPkinase"/>
</dbReference>
<evidence type="ECO:0000256" key="1">
    <source>
        <dbReference type="ARBA" id="ARBA00001946"/>
    </source>
</evidence>
<dbReference type="InterPro" id="IPR029057">
    <property type="entry name" value="PRTase-like"/>
</dbReference>
<evidence type="ECO:0000256" key="13">
    <source>
        <dbReference type="ARBA" id="ARBA00041814"/>
    </source>
</evidence>
<dbReference type="CDD" id="cd06223">
    <property type="entry name" value="PRTases_typeI"/>
    <property type="match status" value="1"/>
</dbReference>
<dbReference type="EMBL" id="CAICTM010000150">
    <property type="protein sequence ID" value="CAB9502961.1"/>
    <property type="molecule type" value="Genomic_DNA"/>
</dbReference>
<dbReference type="EC" id="2.7.6.1" evidence="4"/>
<dbReference type="Proteomes" id="UP001153069">
    <property type="component" value="Unassembled WGS sequence"/>
</dbReference>
<dbReference type="GO" id="GO:0002189">
    <property type="term" value="C:ribose phosphate diphosphokinase complex"/>
    <property type="evidence" value="ECO:0007669"/>
    <property type="project" value="TreeGrafter"/>
</dbReference>
<dbReference type="SMART" id="SM01400">
    <property type="entry name" value="Pribosyltran_N"/>
    <property type="match status" value="1"/>
</dbReference>
<dbReference type="PANTHER" id="PTHR10210">
    <property type="entry name" value="RIBOSE-PHOSPHATE DIPHOSPHOKINASE FAMILY MEMBER"/>
    <property type="match status" value="1"/>
</dbReference>
<dbReference type="GO" id="GO:0006164">
    <property type="term" value="P:purine nucleotide biosynthetic process"/>
    <property type="evidence" value="ECO:0007669"/>
    <property type="project" value="TreeGrafter"/>
</dbReference>
<keyword evidence="6" id="KW-0479">Metal-binding</keyword>
<keyword evidence="18" id="KW-1185">Reference proteome</keyword>
<dbReference type="FunFam" id="3.40.50.2020:FF:000037">
    <property type="entry name" value="Phosphoribosylpyrophosphate synthetase"/>
    <property type="match status" value="1"/>
</dbReference>
<dbReference type="Pfam" id="PF14572">
    <property type="entry name" value="Pribosyl_synth"/>
    <property type="match status" value="1"/>
</dbReference>
<name>A0A9N8H6M4_9STRA</name>
<evidence type="ECO:0000256" key="10">
    <source>
        <dbReference type="ARBA" id="ARBA00022840"/>
    </source>
</evidence>
<evidence type="ECO:0000256" key="11">
    <source>
        <dbReference type="ARBA" id="ARBA00022842"/>
    </source>
</evidence>
<keyword evidence="8" id="KW-0547">Nucleotide-binding</keyword>
<feature type="domain" description="Ribose-phosphate pyrophosphokinase N-terminal" evidence="16">
    <location>
        <begin position="209"/>
        <end position="325"/>
    </location>
</feature>
<comment type="pathway">
    <text evidence="2">Metabolic intermediate biosynthesis; 5-phospho-alpha-D-ribose 1-diphosphate biosynthesis; 5-phospho-alpha-D-ribose 1-diphosphate from D-ribose 5-phosphate (route I): step 1/1.</text>
</comment>
<evidence type="ECO:0000313" key="18">
    <source>
        <dbReference type="Proteomes" id="UP001153069"/>
    </source>
</evidence>
<dbReference type="GO" id="GO:0006015">
    <property type="term" value="P:5-phosphoribose 1-diphosphate biosynthetic process"/>
    <property type="evidence" value="ECO:0007669"/>
    <property type="project" value="TreeGrafter"/>
</dbReference>
<evidence type="ECO:0000256" key="5">
    <source>
        <dbReference type="ARBA" id="ARBA00022679"/>
    </source>
</evidence>
<evidence type="ECO:0000313" key="17">
    <source>
        <dbReference type="EMBL" id="CAB9502961.1"/>
    </source>
</evidence>
<keyword evidence="7" id="KW-0545">Nucleotide biosynthesis</keyword>
<dbReference type="Gene3D" id="3.40.50.2020">
    <property type="match status" value="2"/>
</dbReference>
<evidence type="ECO:0000256" key="4">
    <source>
        <dbReference type="ARBA" id="ARBA00013247"/>
    </source>
</evidence>